<sequence length="153" mass="16377">MLYLIFSLGTDRYALSTADVLAVRPVPAVKALPSTPPWVAGLASDGHGSFPVIDLCALAVNRPARAVMSTRMAVLRYTEGASATVQEPRLGVIVEQATSTLAADDKDFVDPGLATPEAPYLGPVLQHEDGRVIQRVVVRDLLPGSVRERLFAR</sequence>
<name>A0A0F5JWE7_9BURK</name>
<accession>A0A0F5JWE7</accession>
<dbReference type="RefSeq" id="WP_024903684.1">
    <property type="nucleotide sequence ID" value="NZ_CADFGU010000015.1"/>
</dbReference>
<dbReference type="OrthoDB" id="21913at2"/>
<gene>
    <name evidence="2" type="ORF">WM40_18740</name>
</gene>
<proteinExistence type="predicted"/>
<organism evidence="2 3">
    <name type="scientific">Robbsia andropogonis</name>
    <dbReference type="NCBI Taxonomy" id="28092"/>
    <lineage>
        <taxon>Bacteria</taxon>
        <taxon>Pseudomonadati</taxon>
        <taxon>Pseudomonadota</taxon>
        <taxon>Betaproteobacteria</taxon>
        <taxon>Burkholderiales</taxon>
        <taxon>Burkholderiaceae</taxon>
        <taxon>Robbsia</taxon>
    </lineage>
</organism>
<reference evidence="2 3" key="1">
    <citation type="submission" date="2015-03" db="EMBL/GenBank/DDBJ databases">
        <title>Draft Genome Sequence of Burkholderia andropogonis type strain ICMP2807, isolated from Sorghum bicolor.</title>
        <authorList>
            <person name="Lopes-Santos L."/>
            <person name="Castro D.B."/>
            <person name="Ottoboni L.M."/>
            <person name="Park D."/>
            <person name="Weirc B.S."/>
            <person name="Destefano S.A."/>
        </authorList>
    </citation>
    <scope>NUCLEOTIDE SEQUENCE [LARGE SCALE GENOMIC DNA]</scope>
    <source>
        <strain evidence="2 3">ICMP2807</strain>
    </source>
</reference>
<evidence type="ECO:0000313" key="2">
    <source>
        <dbReference type="EMBL" id="KKB62186.1"/>
    </source>
</evidence>
<keyword evidence="3" id="KW-1185">Reference proteome</keyword>
<dbReference type="InterPro" id="IPR036061">
    <property type="entry name" value="CheW-like_dom_sf"/>
</dbReference>
<dbReference type="Gene3D" id="2.30.30.40">
    <property type="entry name" value="SH3 Domains"/>
    <property type="match status" value="1"/>
</dbReference>
<dbReference type="Gene3D" id="2.40.50.180">
    <property type="entry name" value="CheA-289, Domain 4"/>
    <property type="match status" value="1"/>
</dbReference>
<evidence type="ECO:0000259" key="1">
    <source>
        <dbReference type="PROSITE" id="PS50851"/>
    </source>
</evidence>
<dbReference type="EMBL" id="LAQU01000023">
    <property type="protein sequence ID" value="KKB62186.1"/>
    <property type="molecule type" value="Genomic_DNA"/>
</dbReference>
<comment type="caution">
    <text evidence="2">The sequence shown here is derived from an EMBL/GenBank/DDBJ whole genome shotgun (WGS) entry which is preliminary data.</text>
</comment>
<dbReference type="PATRIC" id="fig|28092.6.peg.4394"/>
<dbReference type="PROSITE" id="PS50851">
    <property type="entry name" value="CHEW"/>
    <property type="match status" value="1"/>
</dbReference>
<dbReference type="SUPFAM" id="SSF50341">
    <property type="entry name" value="CheW-like"/>
    <property type="match status" value="1"/>
</dbReference>
<feature type="domain" description="CheW-like" evidence="1">
    <location>
        <begin position="1"/>
        <end position="147"/>
    </location>
</feature>
<dbReference type="AlphaFoldDB" id="A0A0F5JWE7"/>
<dbReference type="GO" id="GO:0006935">
    <property type="term" value="P:chemotaxis"/>
    <property type="evidence" value="ECO:0007669"/>
    <property type="project" value="InterPro"/>
</dbReference>
<dbReference type="STRING" id="28092.WM40_18740"/>
<dbReference type="InterPro" id="IPR002545">
    <property type="entry name" value="CheW-lke_dom"/>
</dbReference>
<evidence type="ECO:0000313" key="3">
    <source>
        <dbReference type="Proteomes" id="UP000033618"/>
    </source>
</evidence>
<dbReference type="Pfam" id="PF01584">
    <property type="entry name" value="CheW"/>
    <property type="match status" value="1"/>
</dbReference>
<dbReference type="GO" id="GO:0007165">
    <property type="term" value="P:signal transduction"/>
    <property type="evidence" value="ECO:0007669"/>
    <property type="project" value="InterPro"/>
</dbReference>
<protein>
    <recommendedName>
        <fullName evidence="1">CheW-like domain-containing protein</fullName>
    </recommendedName>
</protein>
<dbReference type="Proteomes" id="UP000033618">
    <property type="component" value="Unassembled WGS sequence"/>
</dbReference>